<dbReference type="Proteomes" id="UP000007875">
    <property type="component" value="Unassembled WGS sequence"/>
</dbReference>
<reference evidence="2" key="2">
    <citation type="submission" date="2025-08" db="UniProtKB">
        <authorList>
            <consortium name="Ensembl"/>
        </authorList>
    </citation>
    <scope>IDENTIFICATION</scope>
</reference>
<organism evidence="2 3">
    <name type="scientific">Ciona savignyi</name>
    <name type="common">Pacific transparent sea squirt</name>
    <dbReference type="NCBI Taxonomy" id="51511"/>
    <lineage>
        <taxon>Eukaryota</taxon>
        <taxon>Metazoa</taxon>
        <taxon>Chordata</taxon>
        <taxon>Tunicata</taxon>
        <taxon>Ascidiacea</taxon>
        <taxon>Phlebobranchia</taxon>
        <taxon>Cionidae</taxon>
        <taxon>Ciona</taxon>
    </lineage>
</organism>
<dbReference type="AlphaFoldDB" id="H2YWI6"/>
<reference evidence="2" key="3">
    <citation type="submission" date="2025-09" db="UniProtKB">
        <authorList>
            <consortium name="Ensembl"/>
        </authorList>
    </citation>
    <scope>IDENTIFICATION</scope>
</reference>
<sequence>MEGCDVSGFRHSAGRTDHERKYSYHQRIQGEKRSRIIQPSRLSDGPKPQIPKVMQRNNQLYIRGIRDKTRQSRAAIQSQLC</sequence>
<protein>
    <submittedName>
        <fullName evidence="2">Uncharacterized protein</fullName>
    </submittedName>
</protein>
<keyword evidence="3" id="KW-1185">Reference proteome</keyword>
<evidence type="ECO:0000313" key="2">
    <source>
        <dbReference type="Ensembl" id="ENSCSAVP00000009697.1"/>
    </source>
</evidence>
<evidence type="ECO:0000313" key="3">
    <source>
        <dbReference type="Proteomes" id="UP000007875"/>
    </source>
</evidence>
<feature type="region of interest" description="Disordered" evidence="1">
    <location>
        <begin position="1"/>
        <end position="51"/>
    </location>
</feature>
<dbReference type="GeneTree" id="ENSGT00940000163443"/>
<evidence type="ECO:0000256" key="1">
    <source>
        <dbReference type="SAM" id="MobiDB-lite"/>
    </source>
</evidence>
<proteinExistence type="predicted"/>
<dbReference type="HOGENOM" id="CLU_2579911_0_0_1"/>
<name>H2YWI6_CIOSA</name>
<accession>H2YWI6</accession>
<feature type="compositionally biased region" description="Basic and acidic residues" evidence="1">
    <location>
        <begin position="14"/>
        <end position="34"/>
    </location>
</feature>
<dbReference type="Ensembl" id="ENSCSAVT00000009815.1">
    <property type="protein sequence ID" value="ENSCSAVP00000009697.1"/>
    <property type="gene ID" value="ENSCSAVG00000005690.1"/>
</dbReference>
<reference evidence="3" key="1">
    <citation type="submission" date="2003-08" db="EMBL/GenBank/DDBJ databases">
        <authorList>
            <person name="Birren B."/>
            <person name="Nusbaum C."/>
            <person name="Abebe A."/>
            <person name="Abouelleil A."/>
            <person name="Adekoya E."/>
            <person name="Ait-zahra M."/>
            <person name="Allen N."/>
            <person name="Allen T."/>
            <person name="An P."/>
            <person name="Anderson M."/>
            <person name="Anderson S."/>
            <person name="Arachchi H."/>
            <person name="Armbruster J."/>
            <person name="Bachantsang P."/>
            <person name="Baldwin J."/>
            <person name="Barry A."/>
            <person name="Bayul T."/>
            <person name="Blitshsteyn B."/>
            <person name="Bloom T."/>
            <person name="Blye J."/>
            <person name="Boguslavskiy L."/>
            <person name="Borowsky M."/>
            <person name="Boukhgalter B."/>
            <person name="Brunache A."/>
            <person name="Butler J."/>
            <person name="Calixte N."/>
            <person name="Calvo S."/>
            <person name="Camarata J."/>
            <person name="Campo K."/>
            <person name="Chang J."/>
            <person name="Cheshatsang Y."/>
            <person name="Citroen M."/>
            <person name="Collymore A."/>
            <person name="Considine T."/>
            <person name="Cook A."/>
            <person name="Cooke P."/>
            <person name="Corum B."/>
            <person name="Cuomo C."/>
            <person name="David R."/>
            <person name="Dawoe T."/>
            <person name="Degray S."/>
            <person name="Dodge S."/>
            <person name="Dooley K."/>
            <person name="Dorje P."/>
            <person name="Dorjee K."/>
            <person name="Dorris L."/>
            <person name="Duffey N."/>
            <person name="Dupes A."/>
            <person name="Elkins T."/>
            <person name="Engels R."/>
            <person name="Erickson J."/>
            <person name="Farina A."/>
            <person name="Faro S."/>
            <person name="Ferreira P."/>
            <person name="Fischer H."/>
            <person name="Fitzgerald M."/>
            <person name="Foley K."/>
            <person name="Gage D."/>
            <person name="Galagan J."/>
            <person name="Gearin G."/>
            <person name="Gnerre S."/>
            <person name="Gnirke A."/>
            <person name="Goyette A."/>
            <person name="Graham J."/>
            <person name="Grandbois E."/>
            <person name="Gyaltsen K."/>
            <person name="Hafez N."/>
            <person name="Hagopian D."/>
            <person name="Hagos B."/>
            <person name="Hall J."/>
            <person name="Hatcher B."/>
            <person name="Heller A."/>
            <person name="Higgins H."/>
            <person name="Honan T."/>
            <person name="Horn A."/>
            <person name="Houde N."/>
            <person name="Hughes L."/>
            <person name="Hulme W."/>
            <person name="Husby E."/>
            <person name="Iliev I."/>
            <person name="Jaffe D."/>
            <person name="Jones C."/>
            <person name="Kamal M."/>
            <person name="Kamat A."/>
            <person name="Kamvysselis M."/>
            <person name="Karlsson E."/>
            <person name="Kells C."/>
            <person name="Kieu A."/>
            <person name="Kisner P."/>
            <person name="Kodira C."/>
            <person name="Kulbokas E."/>
            <person name="Labutti K."/>
            <person name="Lama D."/>
            <person name="Landers T."/>
            <person name="Leger J."/>
            <person name="Levine S."/>
            <person name="Lewis D."/>
            <person name="Lewis T."/>
            <person name="Lindblad-toh K."/>
            <person name="Liu X."/>
            <person name="Lokyitsang T."/>
            <person name="Lokyitsang Y."/>
            <person name="Lucien O."/>
            <person name="Lui A."/>
            <person name="Ma L.J."/>
            <person name="Mabbitt R."/>
            <person name="Macdonald J."/>
            <person name="Maclean C."/>
            <person name="Major J."/>
            <person name="Manning J."/>
            <person name="Marabella R."/>
            <person name="Maru K."/>
            <person name="Matthews C."/>
            <person name="Mauceli E."/>
            <person name="Mccarthy M."/>
            <person name="Mcdonough S."/>
            <person name="Mcghee T."/>
            <person name="Meldrim J."/>
            <person name="Meneus L."/>
            <person name="Mesirov J."/>
            <person name="Mihalev A."/>
            <person name="Mihova T."/>
            <person name="Mikkelsen T."/>
            <person name="Mlenga V."/>
            <person name="Moru K."/>
            <person name="Mozes J."/>
            <person name="Mulrain L."/>
            <person name="Munson G."/>
            <person name="Naylor J."/>
            <person name="Newes C."/>
            <person name="Nguyen C."/>
            <person name="Nguyen N."/>
            <person name="Nguyen T."/>
            <person name="Nicol R."/>
            <person name="Nielsen C."/>
            <person name="Nizzari M."/>
            <person name="Norbu C."/>
            <person name="Norbu N."/>
            <person name="O'donnell P."/>
            <person name="Okoawo O."/>
            <person name="O'leary S."/>
            <person name="Omotosho B."/>
            <person name="O'neill K."/>
            <person name="Osman S."/>
            <person name="Parker S."/>
            <person name="Perrin D."/>
            <person name="Phunkhang P."/>
            <person name="Piqani B."/>
            <person name="Purcell S."/>
            <person name="Rachupka T."/>
            <person name="Ramasamy U."/>
            <person name="Rameau R."/>
            <person name="Ray V."/>
            <person name="Raymond C."/>
            <person name="Retta R."/>
            <person name="Richardson S."/>
            <person name="Rise C."/>
            <person name="Rodriguez J."/>
            <person name="Rogers J."/>
            <person name="Rogov P."/>
            <person name="Rutman M."/>
            <person name="Schupbach R."/>
            <person name="Seaman C."/>
            <person name="Settipalli S."/>
            <person name="Sharpe T."/>
            <person name="Sheridan J."/>
            <person name="Sherpa N."/>
            <person name="Shi J."/>
            <person name="Smirnov S."/>
            <person name="Smith C."/>
            <person name="Sougnez C."/>
            <person name="Spencer B."/>
            <person name="Stalker J."/>
            <person name="Stange-thomann N."/>
            <person name="Stavropoulos S."/>
            <person name="Stetson K."/>
            <person name="Stone C."/>
            <person name="Stone S."/>
            <person name="Stubbs M."/>
            <person name="Talamas J."/>
            <person name="Tchuinga P."/>
            <person name="Tenzing P."/>
            <person name="Tesfaye S."/>
            <person name="Theodore J."/>
            <person name="Thoulutsang Y."/>
            <person name="Topham K."/>
            <person name="Towey S."/>
            <person name="Tsamla T."/>
            <person name="Tsomo N."/>
            <person name="Vallee D."/>
            <person name="Vassiliev H."/>
            <person name="Venkataraman V."/>
            <person name="Vinson J."/>
            <person name="Vo A."/>
            <person name="Wade C."/>
            <person name="Wang S."/>
            <person name="Wangchuk T."/>
            <person name="Wangdi T."/>
            <person name="Whittaker C."/>
            <person name="Wilkinson J."/>
            <person name="Wu Y."/>
            <person name="Wyman D."/>
            <person name="Yadav S."/>
            <person name="Yang S."/>
            <person name="Yang X."/>
            <person name="Yeager S."/>
            <person name="Yee E."/>
            <person name="Young G."/>
            <person name="Zainoun J."/>
            <person name="Zembeck L."/>
            <person name="Zimmer A."/>
            <person name="Zody M."/>
            <person name="Lander E."/>
        </authorList>
    </citation>
    <scope>NUCLEOTIDE SEQUENCE [LARGE SCALE GENOMIC DNA]</scope>
</reference>